<protein>
    <submittedName>
        <fullName evidence="1">Uncharacterized protein</fullName>
    </submittedName>
</protein>
<sequence length="43" mass="4924">MITSGWGKNSFGVIWVALKRDINMKAEHQFKPGLFTVKQTEQT</sequence>
<proteinExistence type="predicted"/>
<dbReference type="AlphaFoldDB" id="A0A0E9XV13"/>
<evidence type="ECO:0000313" key="1">
    <source>
        <dbReference type="EMBL" id="JAI06495.1"/>
    </source>
</evidence>
<reference evidence="1" key="1">
    <citation type="submission" date="2014-11" db="EMBL/GenBank/DDBJ databases">
        <authorList>
            <person name="Amaro Gonzalez C."/>
        </authorList>
    </citation>
    <scope>NUCLEOTIDE SEQUENCE</scope>
</reference>
<reference evidence="1" key="2">
    <citation type="journal article" date="2015" name="Fish Shellfish Immunol.">
        <title>Early steps in the European eel (Anguilla anguilla)-Vibrio vulnificus interaction in the gills: Role of the RtxA13 toxin.</title>
        <authorList>
            <person name="Callol A."/>
            <person name="Pajuelo D."/>
            <person name="Ebbesson L."/>
            <person name="Teles M."/>
            <person name="MacKenzie S."/>
            <person name="Amaro C."/>
        </authorList>
    </citation>
    <scope>NUCLEOTIDE SEQUENCE</scope>
</reference>
<name>A0A0E9XV13_ANGAN</name>
<organism evidence="1">
    <name type="scientific">Anguilla anguilla</name>
    <name type="common">European freshwater eel</name>
    <name type="synonym">Muraena anguilla</name>
    <dbReference type="NCBI Taxonomy" id="7936"/>
    <lineage>
        <taxon>Eukaryota</taxon>
        <taxon>Metazoa</taxon>
        <taxon>Chordata</taxon>
        <taxon>Craniata</taxon>
        <taxon>Vertebrata</taxon>
        <taxon>Euteleostomi</taxon>
        <taxon>Actinopterygii</taxon>
        <taxon>Neopterygii</taxon>
        <taxon>Teleostei</taxon>
        <taxon>Anguilliformes</taxon>
        <taxon>Anguillidae</taxon>
        <taxon>Anguilla</taxon>
    </lineage>
</organism>
<accession>A0A0E9XV13</accession>
<dbReference type="EMBL" id="GBXM01002083">
    <property type="protein sequence ID" value="JAI06495.1"/>
    <property type="molecule type" value="Transcribed_RNA"/>
</dbReference>